<reference evidence="1 2" key="2">
    <citation type="journal article" date="2022" name="Mol. Ecol. Resour.">
        <title>The genomes of chicory, endive, great burdock and yacon provide insights into Asteraceae paleo-polyploidization history and plant inulin production.</title>
        <authorList>
            <person name="Fan W."/>
            <person name="Wang S."/>
            <person name="Wang H."/>
            <person name="Wang A."/>
            <person name="Jiang F."/>
            <person name="Liu H."/>
            <person name="Zhao H."/>
            <person name="Xu D."/>
            <person name="Zhang Y."/>
        </authorList>
    </citation>
    <scope>NUCLEOTIDE SEQUENCE [LARGE SCALE GENOMIC DNA]</scope>
    <source>
        <strain evidence="2">cv. Yunnan</strain>
        <tissue evidence="1">Leaves</tissue>
    </source>
</reference>
<name>A0ACB9HL58_9ASTR</name>
<proteinExistence type="predicted"/>
<reference evidence="2" key="1">
    <citation type="journal article" date="2022" name="Mol. Ecol. Resour.">
        <title>The genomes of chicory, endive, great burdock and yacon provide insights into Asteraceae palaeo-polyploidization history and plant inulin production.</title>
        <authorList>
            <person name="Fan W."/>
            <person name="Wang S."/>
            <person name="Wang H."/>
            <person name="Wang A."/>
            <person name="Jiang F."/>
            <person name="Liu H."/>
            <person name="Zhao H."/>
            <person name="Xu D."/>
            <person name="Zhang Y."/>
        </authorList>
    </citation>
    <scope>NUCLEOTIDE SEQUENCE [LARGE SCALE GENOMIC DNA]</scope>
    <source>
        <strain evidence="2">cv. Yunnan</strain>
    </source>
</reference>
<keyword evidence="2" id="KW-1185">Reference proteome</keyword>
<sequence length="88" mass="9578">MSIQTNLPALAMEEVNVKDALLQQSKTRLNGANCPGIIKPGECKIGIMPGYIHKPGRIAFHMPAICSPIVRPVEAASSVVYHHKVRFS</sequence>
<evidence type="ECO:0000313" key="2">
    <source>
        <dbReference type="Proteomes" id="UP001056120"/>
    </source>
</evidence>
<dbReference type="Proteomes" id="UP001056120">
    <property type="component" value="Linkage Group LG12"/>
</dbReference>
<accession>A0ACB9HL58</accession>
<comment type="caution">
    <text evidence="1">The sequence shown here is derived from an EMBL/GenBank/DDBJ whole genome shotgun (WGS) entry which is preliminary data.</text>
</comment>
<gene>
    <name evidence="1" type="ORF">L1987_39195</name>
</gene>
<organism evidence="1 2">
    <name type="scientific">Smallanthus sonchifolius</name>
    <dbReference type="NCBI Taxonomy" id="185202"/>
    <lineage>
        <taxon>Eukaryota</taxon>
        <taxon>Viridiplantae</taxon>
        <taxon>Streptophyta</taxon>
        <taxon>Embryophyta</taxon>
        <taxon>Tracheophyta</taxon>
        <taxon>Spermatophyta</taxon>
        <taxon>Magnoliopsida</taxon>
        <taxon>eudicotyledons</taxon>
        <taxon>Gunneridae</taxon>
        <taxon>Pentapetalae</taxon>
        <taxon>asterids</taxon>
        <taxon>campanulids</taxon>
        <taxon>Asterales</taxon>
        <taxon>Asteraceae</taxon>
        <taxon>Asteroideae</taxon>
        <taxon>Heliantheae alliance</taxon>
        <taxon>Millerieae</taxon>
        <taxon>Smallanthus</taxon>
    </lineage>
</organism>
<evidence type="ECO:0000313" key="1">
    <source>
        <dbReference type="EMBL" id="KAI3796522.1"/>
    </source>
</evidence>
<dbReference type="EMBL" id="CM042029">
    <property type="protein sequence ID" value="KAI3796522.1"/>
    <property type="molecule type" value="Genomic_DNA"/>
</dbReference>
<protein>
    <submittedName>
        <fullName evidence="1">Uncharacterized protein</fullName>
    </submittedName>
</protein>